<organism evidence="4 5">
    <name type="scientific">Acetilactobacillus jinshanensis</name>
    <dbReference type="NCBI Taxonomy" id="1720083"/>
    <lineage>
        <taxon>Bacteria</taxon>
        <taxon>Bacillati</taxon>
        <taxon>Bacillota</taxon>
        <taxon>Bacilli</taxon>
        <taxon>Lactobacillales</taxon>
        <taxon>Lactobacillaceae</taxon>
        <taxon>Acetilactobacillus</taxon>
    </lineage>
</organism>
<proteinExistence type="predicted"/>
<dbReference type="Gene3D" id="3.40.190.10">
    <property type="entry name" value="Periplasmic binding protein-like II"/>
    <property type="match status" value="2"/>
</dbReference>
<name>A0A4P6ZLV0_9LACO</name>
<protein>
    <submittedName>
        <fullName evidence="4">Transporter substrate-binding domain-containing protein</fullName>
    </submittedName>
</protein>
<dbReference type="InterPro" id="IPR001638">
    <property type="entry name" value="Solute-binding_3/MltF_N"/>
</dbReference>
<feature type="domain" description="Solute-binding protein family 3/N-terminal" evidence="3">
    <location>
        <begin position="42"/>
        <end position="262"/>
    </location>
</feature>
<feature type="signal peptide" evidence="2">
    <location>
        <begin position="1"/>
        <end position="21"/>
    </location>
</feature>
<dbReference type="OrthoDB" id="8613538at2"/>
<dbReference type="Pfam" id="PF00497">
    <property type="entry name" value="SBP_bac_3"/>
    <property type="match status" value="1"/>
</dbReference>
<reference evidence="5" key="1">
    <citation type="submission" date="2018-12" db="EMBL/GenBank/DDBJ databases">
        <title>A new species of lactobacillus.</title>
        <authorList>
            <person name="Jian Y."/>
            <person name="Xin L."/>
            <person name="Hong Z.J."/>
            <person name="Ming L.Z."/>
            <person name="Hong X.Z."/>
        </authorList>
    </citation>
    <scope>NUCLEOTIDE SEQUENCE [LARGE SCALE GENOMIC DNA]</scope>
    <source>
        <strain evidence="5">HSLZ-75</strain>
    </source>
</reference>
<evidence type="ECO:0000256" key="2">
    <source>
        <dbReference type="SAM" id="SignalP"/>
    </source>
</evidence>
<evidence type="ECO:0000256" key="1">
    <source>
        <dbReference type="ARBA" id="ARBA00022729"/>
    </source>
</evidence>
<gene>
    <name evidence="4" type="ORF">ELX58_04360</name>
</gene>
<feature type="chain" id="PRO_5038473947" evidence="2">
    <location>
        <begin position="22"/>
        <end position="266"/>
    </location>
</feature>
<accession>A0A4P6ZLV0</accession>
<evidence type="ECO:0000313" key="4">
    <source>
        <dbReference type="EMBL" id="QBP18382.1"/>
    </source>
</evidence>
<sequence length="266" mass="29682">MQLLKKLVKYMLVLITVVSTGAILTACGASNTAKSELVHPHYLTIGMSAQTFPYAGRNSNGHLTGFEVDLSKDIAHKMGLKPKFVVTKWAGLISGLGTGKYDAVFNNISVTRQRKKNFRFATPYMYSYTDIVEPKDEHIKDLKQLRGQKVADQGGTDNSLIAEKWHAKFMPVDGSEILPFLREGRAKATIASVPNWYGDKKYQNVKGLKMVKVPTSEQKPDLVAPLLNKKSPQLQKKISKAIQELRKDGTLKKLSIKYFGHDLTTK</sequence>
<dbReference type="EMBL" id="CP034726">
    <property type="protein sequence ID" value="QBP18382.1"/>
    <property type="molecule type" value="Genomic_DNA"/>
</dbReference>
<evidence type="ECO:0000259" key="3">
    <source>
        <dbReference type="SMART" id="SM00062"/>
    </source>
</evidence>
<dbReference type="SUPFAM" id="SSF53850">
    <property type="entry name" value="Periplasmic binding protein-like II"/>
    <property type="match status" value="1"/>
</dbReference>
<evidence type="ECO:0000313" key="5">
    <source>
        <dbReference type="Proteomes" id="UP000294321"/>
    </source>
</evidence>
<dbReference type="PANTHER" id="PTHR35936:SF19">
    <property type="entry name" value="AMINO-ACID-BINDING PROTEIN YXEM-RELATED"/>
    <property type="match status" value="1"/>
</dbReference>
<keyword evidence="1 2" id="KW-0732">Signal</keyword>
<dbReference type="SMART" id="SM00062">
    <property type="entry name" value="PBPb"/>
    <property type="match status" value="1"/>
</dbReference>
<keyword evidence="5" id="KW-1185">Reference proteome</keyword>
<dbReference type="AlphaFoldDB" id="A0A4P6ZLV0"/>
<dbReference type="PROSITE" id="PS51257">
    <property type="entry name" value="PROKAR_LIPOPROTEIN"/>
    <property type="match status" value="1"/>
</dbReference>
<dbReference type="Proteomes" id="UP000294321">
    <property type="component" value="Chromosome"/>
</dbReference>
<dbReference type="PANTHER" id="PTHR35936">
    <property type="entry name" value="MEMBRANE-BOUND LYTIC MUREIN TRANSGLYCOSYLASE F"/>
    <property type="match status" value="1"/>
</dbReference>
<dbReference type="RefSeq" id="WP_133441941.1">
    <property type="nucleotide sequence ID" value="NZ_CP034726.1"/>
</dbReference>
<dbReference type="KEGG" id="lji:ELX58_04360"/>